<dbReference type="Proteomes" id="UP000192276">
    <property type="component" value="Unassembled WGS sequence"/>
</dbReference>
<dbReference type="Gene3D" id="2.50.20.10">
    <property type="entry name" value="Lipoprotein localisation LolA/LolB/LppX"/>
    <property type="match status" value="1"/>
</dbReference>
<dbReference type="RefSeq" id="WP_081166633.1">
    <property type="nucleotide sequence ID" value="NZ_LWBP01000189.1"/>
</dbReference>
<dbReference type="AlphaFoldDB" id="A0A1V9FII3"/>
<dbReference type="STRING" id="550983.A4R26_23290"/>
<keyword evidence="1" id="KW-0732">Signal</keyword>
<evidence type="ECO:0000313" key="2">
    <source>
        <dbReference type="EMBL" id="OQP58026.1"/>
    </source>
</evidence>
<feature type="chain" id="PRO_5013139445" description="Outer membrane lipoprotein-sorting protein" evidence="1">
    <location>
        <begin position="22"/>
        <end position="255"/>
    </location>
</feature>
<reference evidence="3" key="1">
    <citation type="submission" date="2016-04" db="EMBL/GenBank/DDBJ databases">
        <authorList>
            <person name="Chen L."/>
            <person name="Zhuang W."/>
            <person name="Wang G."/>
        </authorList>
    </citation>
    <scope>NUCLEOTIDE SEQUENCE [LARGE SCALE GENOMIC DNA]</scope>
    <source>
        <strain evidence="3">208</strain>
    </source>
</reference>
<organism evidence="2 3">
    <name type="scientific">Niastella populi</name>
    <dbReference type="NCBI Taxonomy" id="550983"/>
    <lineage>
        <taxon>Bacteria</taxon>
        <taxon>Pseudomonadati</taxon>
        <taxon>Bacteroidota</taxon>
        <taxon>Chitinophagia</taxon>
        <taxon>Chitinophagales</taxon>
        <taxon>Chitinophagaceae</taxon>
        <taxon>Niastella</taxon>
    </lineage>
</organism>
<evidence type="ECO:0008006" key="4">
    <source>
        <dbReference type="Google" id="ProtNLM"/>
    </source>
</evidence>
<comment type="caution">
    <text evidence="2">The sequence shown here is derived from an EMBL/GenBank/DDBJ whole genome shotgun (WGS) entry which is preliminary data.</text>
</comment>
<keyword evidence="3" id="KW-1185">Reference proteome</keyword>
<gene>
    <name evidence="2" type="ORF">A4R26_23290</name>
</gene>
<accession>A0A1V9FII3</accession>
<name>A0A1V9FII3_9BACT</name>
<evidence type="ECO:0000256" key="1">
    <source>
        <dbReference type="SAM" id="SignalP"/>
    </source>
</evidence>
<dbReference type="EMBL" id="LWBP01000189">
    <property type="protein sequence ID" value="OQP58026.1"/>
    <property type="molecule type" value="Genomic_DNA"/>
</dbReference>
<proteinExistence type="predicted"/>
<protein>
    <recommendedName>
        <fullName evidence="4">Outer membrane lipoprotein-sorting protein</fullName>
    </recommendedName>
</protein>
<evidence type="ECO:0000313" key="3">
    <source>
        <dbReference type="Proteomes" id="UP000192276"/>
    </source>
</evidence>
<sequence>MKQLCALLTIAVFLLSGRAGGAAPRYERDTAGAVKQFMQKVQQAYKSAAYLSFHVKYRYANKDNPQRYIDTIQGEVAMDKNRMRFIIEEVETVTNDKYTIRVDHDEKLIYLSTPQPAQMADPLAMLDSALAHFEGIKAQVTHNKSQSTLVLNFPPGQPYKNITMVIDEKTGFVQRVLYELYTDGLVEKDQVIGQGGNGIYQAEGRIEILFTDYRQGQFSDALFNEGGYFTRLGQGQYEPSEKYKDYQVFLASSKL</sequence>
<feature type="signal peptide" evidence="1">
    <location>
        <begin position="1"/>
        <end position="21"/>
    </location>
</feature>
<dbReference type="OrthoDB" id="651756at2"/>